<protein>
    <recommendedName>
        <fullName evidence="5">Sulfotransferase</fullName>
        <ecNumber evidence="5">2.8.2.-</ecNumber>
    </recommendedName>
</protein>
<dbReference type="FunFam" id="3.40.50.300:FF:000433">
    <property type="entry name" value="Estrogen sulfotransferase"/>
    <property type="match status" value="1"/>
</dbReference>
<proteinExistence type="inferred from homology"/>
<evidence type="ECO:0000256" key="3">
    <source>
        <dbReference type="ARBA" id="ARBA00022490"/>
    </source>
</evidence>
<dbReference type="SUPFAM" id="SSF52540">
    <property type="entry name" value="P-loop containing nucleoside triphosphate hydrolases"/>
    <property type="match status" value="1"/>
</dbReference>
<keyword evidence="3" id="KW-0963">Cytoplasm</keyword>
<reference evidence="7" key="1">
    <citation type="thesis" date="2020" institute="ProQuest LLC" country="789 East Eisenhower Parkway, Ann Arbor, MI, USA">
        <title>Comparative Genomics and Chromosome Evolution.</title>
        <authorList>
            <person name="Mudd A.B."/>
        </authorList>
    </citation>
    <scope>NUCLEOTIDE SEQUENCE</scope>
    <source>
        <strain evidence="7">Female2</strain>
        <tissue evidence="7">Blood</tissue>
    </source>
</reference>
<dbReference type="InterPro" id="IPR000863">
    <property type="entry name" value="Sulfotransferase_dom"/>
</dbReference>
<dbReference type="GO" id="GO:0008146">
    <property type="term" value="F:sulfotransferase activity"/>
    <property type="evidence" value="ECO:0007669"/>
    <property type="project" value="InterPro"/>
</dbReference>
<dbReference type="OrthoDB" id="205623at2759"/>
<evidence type="ECO:0000313" key="8">
    <source>
        <dbReference type="Proteomes" id="UP000812440"/>
    </source>
</evidence>
<evidence type="ECO:0000256" key="1">
    <source>
        <dbReference type="ARBA" id="ARBA00004496"/>
    </source>
</evidence>
<dbReference type="EMBL" id="JAACNH010000008">
    <property type="protein sequence ID" value="KAG8434054.1"/>
    <property type="molecule type" value="Genomic_DNA"/>
</dbReference>
<dbReference type="EC" id="2.8.2.-" evidence="5"/>
<dbReference type="AlphaFoldDB" id="A0A8T2ISN2"/>
<dbReference type="PANTHER" id="PTHR11783">
    <property type="entry name" value="SULFOTRANSFERASE SULT"/>
    <property type="match status" value="1"/>
</dbReference>
<keyword evidence="4 5" id="KW-0808">Transferase</keyword>
<evidence type="ECO:0000256" key="4">
    <source>
        <dbReference type="ARBA" id="ARBA00022679"/>
    </source>
</evidence>
<evidence type="ECO:0000259" key="6">
    <source>
        <dbReference type="Pfam" id="PF00685"/>
    </source>
</evidence>
<sequence length="286" mass="34146">MTYNYFTYKGIRFSPDYYSEEIFRFIENEFRVLDDDIYNVTFPKSGTHWMAEILNLIKHNGDPTENNSVPLFMRAPWYETKIGIKYLKNLPSPRIMTSHSPCHIFTQSVFRTKAKVIYTMRNPKDVFLSLLYFKKTQKIYKDKAKFEDYLEDFLLGNVLIGSWFDHVKGWMQMAGKENFFYITYEELQQDLRGSVVRICKFLGKELNDEEIDSVVKHSTFDTMKENKMCDSSLLLDEFFNHNKGTLMRKGICGDWKNHLTVAQSEYFDQVYQEKMKDLNMEFPWEK</sequence>
<dbReference type="GO" id="GO:0005737">
    <property type="term" value="C:cytoplasm"/>
    <property type="evidence" value="ECO:0007669"/>
    <property type="project" value="UniProtKB-SubCell"/>
</dbReference>
<comment type="caution">
    <text evidence="7">The sequence shown here is derived from an EMBL/GenBank/DDBJ whole genome shotgun (WGS) entry which is preliminary data.</text>
</comment>
<comment type="similarity">
    <text evidence="2 5">Belongs to the sulfotransferase 1 family.</text>
</comment>
<comment type="subcellular location">
    <subcellularLocation>
        <location evidence="1">Cytoplasm</location>
    </subcellularLocation>
</comment>
<dbReference type="InterPro" id="IPR027417">
    <property type="entry name" value="P-loop_NTPase"/>
</dbReference>
<accession>A0A8T2ISN2</accession>
<evidence type="ECO:0000313" key="7">
    <source>
        <dbReference type="EMBL" id="KAG8434054.1"/>
    </source>
</evidence>
<dbReference type="Gene3D" id="3.40.50.300">
    <property type="entry name" value="P-loop containing nucleotide triphosphate hydrolases"/>
    <property type="match status" value="1"/>
</dbReference>
<gene>
    <name evidence="7" type="ORF">GDO86_012429</name>
</gene>
<dbReference type="Pfam" id="PF00685">
    <property type="entry name" value="Sulfotransfer_1"/>
    <property type="match status" value="1"/>
</dbReference>
<dbReference type="Proteomes" id="UP000812440">
    <property type="component" value="Chromosome 7"/>
</dbReference>
<organism evidence="7 8">
    <name type="scientific">Hymenochirus boettgeri</name>
    <name type="common">Congo dwarf clawed frog</name>
    <dbReference type="NCBI Taxonomy" id="247094"/>
    <lineage>
        <taxon>Eukaryota</taxon>
        <taxon>Metazoa</taxon>
        <taxon>Chordata</taxon>
        <taxon>Craniata</taxon>
        <taxon>Vertebrata</taxon>
        <taxon>Euteleostomi</taxon>
        <taxon>Amphibia</taxon>
        <taxon>Batrachia</taxon>
        <taxon>Anura</taxon>
        <taxon>Pipoidea</taxon>
        <taxon>Pipidae</taxon>
        <taxon>Pipinae</taxon>
        <taxon>Hymenochirus</taxon>
    </lineage>
</organism>
<evidence type="ECO:0000256" key="5">
    <source>
        <dbReference type="RuleBase" id="RU361155"/>
    </source>
</evidence>
<feature type="non-terminal residue" evidence="7">
    <location>
        <position position="1"/>
    </location>
</feature>
<feature type="domain" description="Sulfotransferase" evidence="6">
    <location>
        <begin position="34"/>
        <end position="278"/>
    </location>
</feature>
<name>A0A8T2ISN2_9PIPI</name>
<evidence type="ECO:0000256" key="2">
    <source>
        <dbReference type="ARBA" id="ARBA00005771"/>
    </source>
</evidence>
<keyword evidence="8" id="KW-1185">Reference proteome</keyword>